<dbReference type="Proteomes" id="UP001329430">
    <property type="component" value="Chromosome 3"/>
</dbReference>
<dbReference type="PANTHER" id="PTHR45749:SF21">
    <property type="entry name" value="DUF4371 DOMAIN-CONTAINING PROTEIN"/>
    <property type="match status" value="1"/>
</dbReference>
<reference evidence="2 3" key="1">
    <citation type="journal article" date="2024" name="Insects">
        <title>An Improved Chromosome-Level Genome Assembly of the Firefly Pyrocoelia pectoralis.</title>
        <authorList>
            <person name="Fu X."/>
            <person name="Meyer-Rochow V.B."/>
            <person name="Ballantyne L."/>
            <person name="Zhu X."/>
        </authorList>
    </citation>
    <scope>NUCLEOTIDE SEQUENCE [LARGE SCALE GENOMIC DNA]</scope>
    <source>
        <strain evidence="2">XCY_ONT2</strain>
    </source>
</reference>
<evidence type="ECO:0000313" key="2">
    <source>
        <dbReference type="EMBL" id="KAK5646182.1"/>
    </source>
</evidence>
<dbReference type="InterPro" id="IPR006580">
    <property type="entry name" value="Znf_TTF"/>
</dbReference>
<dbReference type="PANTHER" id="PTHR45749">
    <property type="match status" value="1"/>
</dbReference>
<evidence type="ECO:0000313" key="3">
    <source>
        <dbReference type="Proteomes" id="UP001329430"/>
    </source>
</evidence>
<dbReference type="EMBL" id="JAVRBK010000003">
    <property type="protein sequence ID" value="KAK5646182.1"/>
    <property type="molecule type" value="Genomic_DNA"/>
</dbReference>
<feature type="domain" description="TTF-type" evidence="1">
    <location>
        <begin position="141"/>
        <end position="229"/>
    </location>
</feature>
<name>A0AAN7VEC6_9COLE</name>
<dbReference type="Pfam" id="PF14291">
    <property type="entry name" value="DUF4371"/>
    <property type="match status" value="1"/>
</dbReference>
<evidence type="ECO:0000259" key="1">
    <source>
        <dbReference type="SMART" id="SM00597"/>
    </source>
</evidence>
<gene>
    <name evidence="2" type="ORF">RI129_004646</name>
</gene>
<protein>
    <recommendedName>
        <fullName evidence="1">TTF-type domain-containing protein</fullName>
    </recommendedName>
</protein>
<accession>A0AAN7VEC6</accession>
<dbReference type="SUPFAM" id="SSF53098">
    <property type="entry name" value="Ribonuclease H-like"/>
    <property type="match status" value="1"/>
</dbReference>
<dbReference type="SMART" id="SM00597">
    <property type="entry name" value="ZnF_TTF"/>
    <property type="match status" value="1"/>
</dbReference>
<comment type="caution">
    <text evidence="2">The sequence shown here is derived from an EMBL/GenBank/DDBJ whole genome shotgun (WGS) entry which is preliminary data.</text>
</comment>
<dbReference type="AlphaFoldDB" id="A0AAN7VEC6"/>
<dbReference type="InterPro" id="IPR025398">
    <property type="entry name" value="DUF4371"/>
</dbReference>
<sequence length="582" mass="65831">MRFLKNTKTDLTDEQLELDHAELLESEPESIMQHAKSTDLTANSEFIDDGNEQIRSNRNHSQSDNTNNCSATVKVSEDCNQKTIPVPIANTALPVLLFHDIGYLQFNDENSAMISQQLRTEMVSTGSRVFQNADSRFPRVAGRSMTAEWFKRRLANGNVVNRSWLVYSPHKEAAYCFCCLLFPSSSSNSRSSFELPAGYSNWKKNEKVKGHENSHSHRKSFTIWKETERIISEGKGIDAELQSQIQSEKQRWREVLMRVLACIKFLACQNLALRGHRESLTSSSENTNVGNFLALLKLIAQYDPILESHLKNAMENPGSVSYLSPQIQNEFIGLLASAVRNQLLENIRRSKYYGILFDSTPDLAHREQLSQVIRYVDIDFDAKTVSVKESFLGYIKLTAKDAATLEEVIMERLEADNLPLADCRSQCYDNASVKGGHISGLQQRLCARNPRAVFVNCDNHCLNLAGVGSAKQDPLIVTFFGTVESIYSFFSRSTIRWEQLKSSVPITVKRESDTRWSARAEAVEAITKGLNELVALLEKLSEDKHQTENTISGADTLLKNILNFNFIAFLYFWNPILDQPFI</sequence>
<proteinExistence type="predicted"/>
<organism evidence="2 3">
    <name type="scientific">Pyrocoelia pectoralis</name>
    <dbReference type="NCBI Taxonomy" id="417401"/>
    <lineage>
        <taxon>Eukaryota</taxon>
        <taxon>Metazoa</taxon>
        <taxon>Ecdysozoa</taxon>
        <taxon>Arthropoda</taxon>
        <taxon>Hexapoda</taxon>
        <taxon>Insecta</taxon>
        <taxon>Pterygota</taxon>
        <taxon>Neoptera</taxon>
        <taxon>Endopterygota</taxon>
        <taxon>Coleoptera</taxon>
        <taxon>Polyphaga</taxon>
        <taxon>Elateriformia</taxon>
        <taxon>Elateroidea</taxon>
        <taxon>Lampyridae</taxon>
        <taxon>Lampyrinae</taxon>
        <taxon>Pyrocoelia</taxon>
    </lineage>
</organism>
<keyword evidence="3" id="KW-1185">Reference proteome</keyword>
<dbReference type="InterPro" id="IPR012337">
    <property type="entry name" value="RNaseH-like_sf"/>
</dbReference>